<evidence type="ECO:0000313" key="3">
    <source>
        <dbReference type="Proteomes" id="UP000019260"/>
    </source>
</evidence>
<dbReference type="KEGG" id="smia:P344_00485"/>
<accession>W6AL96</accession>
<dbReference type="eggNOG" id="COG1455">
    <property type="taxonomic scope" value="Bacteria"/>
</dbReference>
<proteinExistence type="predicted"/>
<dbReference type="PATRIC" id="fig|838561.3.peg.94"/>
<evidence type="ECO:0000313" key="2">
    <source>
        <dbReference type="EMBL" id="AHI57470.1"/>
    </source>
</evidence>
<feature type="transmembrane region" description="Helical" evidence="1">
    <location>
        <begin position="7"/>
        <end position="30"/>
    </location>
</feature>
<dbReference type="Proteomes" id="UP000019260">
    <property type="component" value="Chromosome"/>
</dbReference>
<keyword evidence="1" id="KW-1133">Transmembrane helix</keyword>
<reference evidence="2 3" key="1">
    <citation type="submission" date="2013-09" db="EMBL/GenBank/DDBJ databases">
        <title>Complete genome sequence of Spiroplasma mirum suckling mouse cataract agent.</title>
        <authorList>
            <person name="Landry C.A."/>
            <person name="Bastian F.O."/>
            <person name="Thune R.L."/>
        </authorList>
    </citation>
    <scope>NUCLEOTIDE SEQUENCE [LARGE SCALE GENOMIC DNA]</scope>
    <source>
        <strain evidence="2 3">SMCA</strain>
    </source>
</reference>
<protein>
    <submittedName>
        <fullName evidence="2">Uncharacterized protein</fullName>
    </submittedName>
</protein>
<dbReference type="EMBL" id="CP006720">
    <property type="protein sequence ID" value="AHI57470.1"/>
    <property type="molecule type" value="Genomic_DNA"/>
</dbReference>
<keyword evidence="1" id="KW-0472">Membrane</keyword>
<feature type="transmembrane region" description="Helical" evidence="1">
    <location>
        <begin position="98"/>
        <end position="119"/>
    </location>
</feature>
<keyword evidence="1" id="KW-0812">Transmembrane</keyword>
<sequence length="126" mass="14119">MIIARSIGILIITIIFFLGGSNKISLLALFTKAGNPNWDWNASSFEWPTKAWADASQNGELAFGYINIAIIGAMPLYFSFLLGYFITLSRNFKQPVMAGLASFTAFIVAFMGQVFSLWVPKDWLWH</sequence>
<keyword evidence="3" id="KW-1185">Reference proteome</keyword>
<feature type="transmembrane region" description="Helical" evidence="1">
    <location>
        <begin position="62"/>
        <end position="86"/>
    </location>
</feature>
<evidence type="ECO:0000256" key="1">
    <source>
        <dbReference type="SAM" id="Phobius"/>
    </source>
</evidence>
<dbReference type="OrthoDB" id="1550290at2"/>
<dbReference type="HOGENOM" id="CLU_1980174_0_0_14"/>
<dbReference type="AlphaFoldDB" id="W6AL96"/>
<dbReference type="STRING" id="838561.P344_00485"/>
<organism evidence="2 3">
    <name type="scientific">Spiroplasma mirum ATCC 29335</name>
    <dbReference type="NCBI Taxonomy" id="838561"/>
    <lineage>
        <taxon>Bacteria</taxon>
        <taxon>Bacillati</taxon>
        <taxon>Mycoplasmatota</taxon>
        <taxon>Mollicutes</taxon>
        <taxon>Entomoplasmatales</taxon>
        <taxon>Spiroplasmataceae</taxon>
        <taxon>Spiroplasma</taxon>
    </lineage>
</organism>
<name>W6AL96_9MOLU</name>
<gene>
    <name evidence="2" type="ORF">P344_00485</name>
</gene>
<dbReference type="RefSeq" id="WP_025316914.1">
    <property type="nucleotide sequence ID" value="NZ_CP002082.1"/>
</dbReference>